<dbReference type="InterPro" id="IPR001811">
    <property type="entry name" value="Chemokine_IL8-like_dom"/>
</dbReference>
<dbReference type="GO" id="GO:0048020">
    <property type="term" value="F:CCR chemokine receptor binding"/>
    <property type="evidence" value="ECO:0007669"/>
    <property type="project" value="TreeGrafter"/>
</dbReference>
<dbReference type="SUPFAM" id="SSF54117">
    <property type="entry name" value="Interleukin 8-like chemokines"/>
    <property type="match status" value="1"/>
</dbReference>
<dbReference type="GO" id="GO:0061844">
    <property type="term" value="P:antimicrobial humoral immune response mediated by antimicrobial peptide"/>
    <property type="evidence" value="ECO:0007669"/>
    <property type="project" value="TreeGrafter"/>
</dbReference>
<keyword evidence="5" id="KW-0732">Signal</keyword>
<dbReference type="PANTHER" id="PTHR12015:SF183">
    <property type="entry name" value="C-C MOTIF CHEMOKINE 3"/>
    <property type="match status" value="1"/>
</dbReference>
<dbReference type="Pfam" id="PF00048">
    <property type="entry name" value="IL8"/>
    <property type="match status" value="1"/>
</dbReference>
<name>R0LQJ6_ANAPL</name>
<comment type="similarity">
    <text evidence="2">Belongs to the intercrine beta (chemokine CC) family.</text>
</comment>
<evidence type="ECO:0000256" key="2">
    <source>
        <dbReference type="ARBA" id="ARBA00010868"/>
    </source>
</evidence>
<keyword evidence="4" id="KW-0964">Secreted</keyword>
<dbReference type="FunFam" id="2.40.50.40:FF:000002">
    <property type="entry name" value="C-C motif chemokine"/>
    <property type="match status" value="1"/>
</dbReference>
<keyword evidence="3" id="KW-0202">Cytokine</keyword>
<keyword evidence="8" id="KW-1185">Reference proteome</keyword>
<evidence type="ECO:0000256" key="1">
    <source>
        <dbReference type="ARBA" id="ARBA00004613"/>
    </source>
</evidence>
<accession>R0LQJ6</accession>
<dbReference type="EMBL" id="KB742811">
    <property type="protein sequence ID" value="EOB04010.1"/>
    <property type="molecule type" value="Genomic_DNA"/>
</dbReference>
<evidence type="ECO:0000313" key="8">
    <source>
        <dbReference type="Proteomes" id="UP000296049"/>
    </source>
</evidence>
<dbReference type="GO" id="GO:0008009">
    <property type="term" value="F:chemokine activity"/>
    <property type="evidence" value="ECO:0007669"/>
    <property type="project" value="InterPro"/>
</dbReference>
<feature type="domain" description="Chemokine interleukin-8-like" evidence="6">
    <location>
        <begin position="225"/>
        <end position="283"/>
    </location>
</feature>
<dbReference type="PANTHER" id="PTHR12015">
    <property type="entry name" value="SMALL INDUCIBLE CYTOKINE A"/>
    <property type="match status" value="1"/>
</dbReference>
<sequence>MPLRQQRRTTPFPPIHTSKCVNCNPCIAKITSNFKGMEDPDVVKQVLSSFCSDSFARVPLQPVPTSASPGDSSGAGDIQCFSRASLGKLLVYLEATRNQGVGFWMLIVPTSSARDAPGAQSTASMEGLPGPPAVIRRPHRQAVKLQWTTAVHQPAYGTAQVTALCWHLSGHPLEGIGAEVARHIYTKPMALGSAKGMKSSTAALAVLVAALCCQVLSSPAAVNFSGPCCVKYSSKSFSSRHVTMYQNTSSHCPQPGVIFTTFKGKSFCGNPKDEWVQNILKQHKDQADSV</sequence>
<dbReference type="Gene3D" id="2.40.50.40">
    <property type="match status" value="1"/>
</dbReference>
<dbReference type="SMART" id="SM00199">
    <property type="entry name" value="SCY"/>
    <property type="match status" value="1"/>
</dbReference>
<comment type="subcellular location">
    <subcellularLocation>
        <location evidence="1">Secreted</location>
    </subcellularLocation>
</comment>
<evidence type="ECO:0000256" key="3">
    <source>
        <dbReference type="ARBA" id="ARBA00022514"/>
    </source>
</evidence>
<evidence type="ECO:0000256" key="5">
    <source>
        <dbReference type="ARBA" id="ARBA00022729"/>
    </source>
</evidence>
<dbReference type="GO" id="GO:0006954">
    <property type="term" value="P:inflammatory response"/>
    <property type="evidence" value="ECO:0007669"/>
    <property type="project" value="TreeGrafter"/>
</dbReference>
<dbReference type="AlphaFoldDB" id="R0LQJ6"/>
<dbReference type="InterPro" id="IPR036048">
    <property type="entry name" value="Interleukin_8-like_sf"/>
</dbReference>
<evidence type="ECO:0000259" key="6">
    <source>
        <dbReference type="SMART" id="SM00199"/>
    </source>
</evidence>
<evidence type="ECO:0000313" key="7">
    <source>
        <dbReference type="EMBL" id="EOB04010.1"/>
    </source>
</evidence>
<dbReference type="GO" id="GO:0005615">
    <property type="term" value="C:extracellular space"/>
    <property type="evidence" value="ECO:0007669"/>
    <property type="project" value="UniProtKB-KW"/>
</dbReference>
<evidence type="ECO:0000256" key="4">
    <source>
        <dbReference type="ARBA" id="ARBA00022525"/>
    </source>
</evidence>
<dbReference type="CDD" id="cd00272">
    <property type="entry name" value="Chemokine_CC"/>
    <property type="match status" value="1"/>
</dbReference>
<proteinExistence type="inferred from homology"/>
<dbReference type="Proteomes" id="UP000296049">
    <property type="component" value="Unassembled WGS sequence"/>
</dbReference>
<dbReference type="GO" id="GO:0030335">
    <property type="term" value="P:positive regulation of cell migration"/>
    <property type="evidence" value="ECO:0007669"/>
    <property type="project" value="TreeGrafter"/>
</dbReference>
<protein>
    <submittedName>
        <fullName evidence="7">C-C motif chemokine 13</fullName>
    </submittedName>
</protein>
<dbReference type="InterPro" id="IPR039809">
    <property type="entry name" value="Chemokine_b/g/d"/>
</dbReference>
<gene>
    <name evidence="7" type="ORF">Anapl_04890</name>
</gene>
<organism evidence="7 8">
    <name type="scientific">Anas platyrhynchos</name>
    <name type="common">Mallard</name>
    <name type="synonym">Anas boschas</name>
    <dbReference type="NCBI Taxonomy" id="8839"/>
    <lineage>
        <taxon>Eukaryota</taxon>
        <taxon>Metazoa</taxon>
        <taxon>Chordata</taxon>
        <taxon>Craniata</taxon>
        <taxon>Vertebrata</taxon>
        <taxon>Euteleostomi</taxon>
        <taxon>Archelosauria</taxon>
        <taxon>Archosauria</taxon>
        <taxon>Dinosauria</taxon>
        <taxon>Saurischia</taxon>
        <taxon>Theropoda</taxon>
        <taxon>Coelurosauria</taxon>
        <taxon>Aves</taxon>
        <taxon>Neognathae</taxon>
        <taxon>Galloanserae</taxon>
        <taxon>Anseriformes</taxon>
        <taxon>Anatidae</taxon>
        <taxon>Anatinae</taxon>
        <taxon>Anas</taxon>
    </lineage>
</organism>
<reference evidence="8" key="1">
    <citation type="journal article" date="2013" name="Nat. Genet.">
        <title>The duck genome and transcriptome provide insight into an avian influenza virus reservoir species.</title>
        <authorList>
            <person name="Huang Y."/>
            <person name="Li Y."/>
            <person name="Burt D.W."/>
            <person name="Chen H."/>
            <person name="Zhang Y."/>
            <person name="Qian W."/>
            <person name="Kim H."/>
            <person name="Gan S."/>
            <person name="Zhao Y."/>
            <person name="Li J."/>
            <person name="Yi K."/>
            <person name="Feng H."/>
            <person name="Zhu P."/>
            <person name="Li B."/>
            <person name="Liu Q."/>
            <person name="Fairley S."/>
            <person name="Magor K.E."/>
            <person name="Du Z."/>
            <person name="Hu X."/>
            <person name="Goodman L."/>
            <person name="Tafer H."/>
            <person name="Vignal A."/>
            <person name="Lee T."/>
            <person name="Kim K.W."/>
            <person name="Sheng Z."/>
            <person name="An Y."/>
            <person name="Searle S."/>
            <person name="Herrero J."/>
            <person name="Groenen M.A."/>
            <person name="Crooijmans R.P."/>
            <person name="Faraut T."/>
            <person name="Cai Q."/>
            <person name="Webster R.G."/>
            <person name="Aldridge J.R."/>
            <person name="Warren W.C."/>
            <person name="Bartschat S."/>
            <person name="Kehr S."/>
            <person name="Marz M."/>
            <person name="Stadler P.F."/>
            <person name="Smith J."/>
            <person name="Kraus R.H."/>
            <person name="Zhao Y."/>
            <person name="Ren L."/>
            <person name="Fei J."/>
            <person name="Morisson M."/>
            <person name="Kaiser P."/>
            <person name="Griffin D.K."/>
            <person name="Rao M."/>
            <person name="Pitel F."/>
            <person name="Wang J."/>
            <person name="Li N."/>
        </authorList>
    </citation>
    <scope>NUCLEOTIDE SEQUENCE [LARGE SCALE GENOMIC DNA]</scope>
</reference>
<dbReference type="GO" id="GO:0070098">
    <property type="term" value="P:chemokine-mediated signaling pathway"/>
    <property type="evidence" value="ECO:0007669"/>
    <property type="project" value="TreeGrafter"/>
</dbReference>